<dbReference type="InterPro" id="IPR045851">
    <property type="entry name" value="AMP-bd_C_sf"/>
</dbReference>
<evidence type="ECO:0000313" key="4">
    <source>
        <dbReference type="Proteomes" id="UP001595851"/>
    </source>
</evidence>
<organism evidence="3 4">
    <name type="scientific">Nonomuraea purpurea</name>
    <dbReference type="NCBI Taxonomy" id="1849276"/>
    <lineage>
        <taxon>Bacteria</taxon>
        <taxon>Bacillati</taxon>
        <taxon>Actinomycetota</taxon>
        <taxon>Actinomycetes</taxon>
        <taxon>Streptosporangiales</taxon>
        <taxon>Streptosporangiaceae</taxon>
        <taxon>Nonomuraea</taxon>
    </lineage>
</organism>
<dbReference type="Proteomes" id="UP001595851">
    <property type="component" value="Unassembled WGS sequence"/>
</dbReference>
<dbReference type="InterPro" id="IPR050237">
    <property type="entry name" value="ATP-dep_AMP-bd_enzyme"/>
</dbReference>
<dbReference type="NCBIfam" id="NF005863">
    <property type="entry name" value="PRK07798.1"/>
    <property type="match status" value="1"/>
</dbReference>
<keyword evidence="4" id="KW-1185">Reference proteome</keyword>
<dbReference type="RefSeq" id="WP_379527124.1">
    <property type="nucleotide sequence ID" value="NZ_JBHSBI010000003.1"/>
</dbReference>
<dbReference type="PANTHER" id="PTHR43767:SF1">
    <property type="entry name" value="NONRIBOSOMAL PEPTIDE SYNTHASE PES1 (EUROFUNG)-RELATED"/>
    <property type="match status" value="1"/>
</dbReference>
<protein>
    <submittedName>
        <fullName evidence="3">AMP-binding protein</fullName>
    </submittedName>
</protein>
<proteinExistence type="predicted"/>
<dbReference type="InterPro" id="IPR042099">
    <property type="entry name" value="ANL_N_sf"/>
</dbReference>
<feature type="domain" description="AMP-binding enzyme C-terminal" evidence="2">
    <location>
        <begin position="443"/>
        <end position="518"/>
    </location>
</feature>
<dbReference type="PROSITE" id="PS00455">
    <property type="entry name" value="AMP_BINDING"/>
    <property type="match status" value="1"/>
</dbReference>
<feature type="domain" description="AMP-dependent synthetase/ligase" evidence="1">
    <location>
        <begin position="12"/>
        <end position="385"/>
    </location>
</feature>
<dbReference type="Pfam" id="PF13193">
    <property type="entry name" value="AMP-binding_C"/>
    <property type="match status" value="1"/>
</dbReference>
<reference evidence="4" key="1">
    <citation type="journal article" date="2019" name="Int. J. Syst. Evol. Microbiol.">
        <title>The Global Catalogue of Microorganisms (GCM) 10K type strain sequencing project: providing services to taxonomists for standard genome sequencing and annotation.</title>
        <authorList>
            <consortium name="The Broad Institute Genomics Platform"/>
            <consortium name="The Broad Institute Genome Sequencing Center for Infectious Disease"/>
            <person name="Wu L."/>
            <person name="Ma J."/>
        </authorList>
    </citation>
    <scope>NUCLEOTIDE SEQUENCE [LARGE SCALE GENOMIC DNA]</scope>
    <source>
        <strain evidence="4">TBRC 1276</strain>
    </source>
</reference>
<dbReference type="InterPro" id="IPR000873">
    <property type="entry name" value="AMP-dep_synth/lig_dom"/>
</dbReference>
<accession>A0ABV8FYZ6</accession>
<evidence type="ECO:0000259" key="2">
    <source>
        <dbReference type="Pfam" id="PF13193"/>
    </source>
</evidence>
<dbReference type="Pfam" id="PF00501">
    <property type="entry name" value="AMP-binding"/>
    <property type="match status" value="1"/>
</dbReference>
<comment type="caution">
    <text evidence="3">The sequence shown here is derived from an EMBL/GenBank/DDBJ whole genome shotgun (WGS) entry which is preliminary data.</text>
</comment>
<evidence type="ECO:0000259" key="1">
    <source>
        <dbReference type="Pfam" id="PF00501"/>
    </source>
</evidence>
<dbReference type="SUPFAM" id="SSF56801">
    <property type="entry name" value="Acetyl-CoA synthetase-like"/>
    <property type="match status" value="1"/>
</dbReference>
<dbReference type="EMBL" id="JBHSBI010000003">
    <property type="protein sequence ID" value="MFC4006977.1"/>
    <property type="molecule type" value="Genomic_DNA"/>
</dbReference>
<dbReference type="InterPro" id="IPR020845">
    <property type="entry name" value="AMP-binding_CS"/>
</dbReference>
<name>A0ABV8FYZ6_9ACTN</name>
<evidence type="ECO:0000313" key="3">
    <source>
        <dbReference type="EMBL" id="MFC4006977.1"/>
    </source>
</evidence>
<dbReference type="InterPro" id="IPR025110">
    <property type="entry name" value="AMP-bd_C"/>
</dbReference>
<dbReference type="Gene3D" id="3.40.50.12780">
    <property type="entry name" value="N-terminal domain of ligase-like"/>
    <property type="match status" value="1"/>
</dbReference>
<dbReference type="PANTHER" id="PTHR43767">
    <property type="entry name" value="LONG-CHAIN-FATTY-ACID--COA LIGASE"/>
    <property type="match status" value="1"/>
</dbReference>
<dbReference type="Gene3D" id="3.30.300.30">
    <property type="match status" value="1"/>
</dbReference>
<gene>
    <name evidence="3" type="ORF">ACFOY2_07085</name>
</gene>
<sequence length="537" mass="57450">MTGWNIADVLEIVAAEVPDAPAVIQGPRRITWGELDRRAARLGAWWVARGLGRQDKVALYLRNRPEYIEALVAALKAALVPVNTNYRYEAGELTYLWDNADVSAVVFQGEFTPVVERVRPAFPHVKAWLWVADGSGTCPDWATPYEQAATDGEASPAPWDRDGDDLLLLYTGGTTGLPKGVMWRQDDVFVLLGNASRGGYGDEQDLAHARARVASPGRRHLPAAPLMHGSGLFSCIPIMARGGAIVLLEGRSFDPAELLDAVHRDQVNSVNWVGDAFAKPVLAALDAHPGRWDLSSLRHLTSGGVMFGEEIKRGILRHAPHLLIADVFGASEAITVGQSITTADTTPPTGSFRPSAHMRVIAPDGREIVPGSGERGLIAFRGRQPLGYYKDEAKTRATFQVIDGHRYSVPGDWATVARDGSVTLLGRDSACINTGGEKVFAEEVEGAVKGLPGVADAVVVGVPDDKYGQMVVAVVEPAPGAARDAAGIIAGVRSRLAGYKAPKRVFFVESMRRAPSGKADLAAIKRLATELAQAEAG</sequence>